<dbReference type="PANTHER" id="PTHR48094">
    <property type="entry name" value="PROTEIN/NUCLEIC ACID DEGLYCASE DJ-1-RELATED"/>
    <property type="match status" value="1"/>
</dbReference>
<feature type="domain" description="DJ-1/PfpI" evidence="1">
    <location>
        <begin position="8"/>
        <end position="180"/>
    </location>
</feature>
<evidence type="ECO:0000313" key="4">
    <source>
        <dbReference type="Proteomes" id="UP000494179"/>
    </source>
</evidence>
<gene>
    <name evidence="2" type="primary">ydeA</name>
    <name evidence="3" type="ORF">BIFLH664_00160</name>
    <name evidence="2" type="ORF">BIFLH665_00182</name>
</gene>
<dbReference type="Proteomes" id="UP000494179">
    <property type="component" value="Unassembled WGS sequence"/>
</dbReference>
<comment type="caution">
    <text evidence="2">The sequence shown here is derived from an EMBL/GenBank/DDBJ whole genome shotgun (WGS) entry which is preliminary data.</text>
</comment>
<accession>A0A8U0L5P7</accession>
<dbReference type="AlphaFoldDB" id="A0A8U0L5P7"/>
<protein>
    <submittedName>
        <fullName evidence="2 3">Protease YdeA</fullName>
    </submittedName>
</protein>
<dbReference type="EMBL" id="CABWKE010000001">
    <property type="protein sequence ID" value="VWQ27091.1"/>
    <property type="molecule type" value="Genomic_DNA"/>
</dbReference>
<evidence type="ECO:0000313" key="3">
    <source>
        <dbReference type="EMBL" id="VWQ32646.1"/>
    </source>
</evidence>
<dbReference type="EMBL" id="CABWKI010000001">
    <property type="protein sequence ID" value="VWQ32646.1"/>
    <property type="molecule type" value="Genomic_DNA"/>
</dbReference>
<dbReference type="GO" id="GO:0005737">
    <property type="term" value="C:cytoplasm"/>
    <property type="evidence" value="ECO:0007669"/>
    <property type="project" value="TreeGrafter"/>
</dbReference>
<keyword evidence="2" id="KW-0378">Hydrolase</keyword>
<dbReference type="SUPFAM" id="SSF52317">
    <property type="entry name" value="Class I glutamine amidotransferase-like"/>
    <property type="match status" value="1"/>
</dbReference>
<dbReference type="GO" id="GO:0006508">
    <property type="term" value="P:proteolysis"/>
    <property type="evidence" value="ECO:0007669"/>
    <property type="project" value="UniProtKB-KW"/>
</dbReference>
<evidence type="ECO:0000259" key="1">
    <source>
        <dbReference type="Pfam" id="PF01965"/>
    </source>
</evidence>
<feature type="non-terminal residue" evidence="2">
    <location>
        <position position="1"/>
    </location>
</feature>
<dbReference type="PANTHER" id="PTHR48094:SF19">
    <property type="entry name" value="DJ-1_PFPI DOMAIN-CONTAINING PROTEIN"/>
    <property type="match status" value="1"/>
</dbReference>
<dbReference type="Pfam" id="PF01965">
    <property type="entry name" value="DJ-1_PfpI"/>
    <property type="match status" value="1"/>
</dbReference>
<evidence type="ECO:0000313" key="2">
    <source>
        <dbReference type="EMBL" id="VWQ27091.1"/>
    </source>
</evidence>
<dbReference type="GO" id="GO:0008233">
    <property type="term" value="F:peptidase activity"/>
    <property type="evidence" value="ECO:0007669"/>
    <property type="project" value="UniProtKB-KW"/>
</dbReference>
<proteinExistence type="predicted"/>
<keyword evidence="2" id="KW-0645">Protease</keyword>
<name>A0A8U0L5P7_BIFLI</name>
<dbReference type="InterPro" id="IPR050325">
    <property type="entry name" value="Prot/Nucl_acid_deglycase"/>
</dbReference>
<dbReference type="Gene3D" id="3.40.50.880">
    <property type="match status" value="1"/>
</dbReference>
<dbReference type="Proteomes" id="UP000494270">
    <property type="component" value="Unassembled WGS sequence"/>
</dbReference>
<reference evidence="4 5" key="1">
    <citation type="submission" date="2019-10" db="EMBL/GenBank/DDBJ databases">
        <authorList>
            <consortium name="Melissa Lawson"/>
            <person name="O'neill I."/>
        </authorList>
    </citation>
    <scope>NUCLEOTIDE SEQUENCE [LARGE SCALE GENOMIC DNA]</scope>
    <source>
        <strain evidence="3">LH_664</strain>
        <strain evidence="2">LH_665</strain>
    </source>
</reference>
<evidence type="ECO:0000313" key="5">
    <source>
        <dbReference type="Proteomes" id="UP000494270"/>
    </source>
</evidence>
<dbReference type="InterPro" id="IPR029062">
    <property type="entry name" value="Class_I_gatase-like"/>
</dbReference>
<organism evidence="2 5">
    <name type="scientific">Bifidobacterium longum subsp. infantis</name>
    <dbReference type="NCBI Taxonomy" id="1682"/>
    <lineage>
        <taxon>Bacteria</taxon>
        <taxon>Bacillati</taxon>
        <taxon>Actinomycetota</taxon>
        <taxon>Actinomycetes</taxon>
        <taxon>Bifidobacteriales</taxon>
        <taxon>Bifidobacteriaceae</taxon>
        <taxon>Bifidobacterium</taxon>
    </lineage>
</organism>
<dbReference type="InterPro" id="IPR002818">
    <property type="entry name" value="DJ-1/PfpI"/>
</dbReference>
<sequence>VLCFLPMKKVYVYVLNDMAECEIGYILQAFSMEKLLKNGTKEFEVKTVACNKKPILTLGGLTIIPDCAISEVDFSNIAALLLPGSSAWGSEDNQEILKKAQECLCNDILVGAICGATLALADYGILDRFKHTSNSLEYLNFFSKNYAGQDLYVCSNSVSDRNLVTANSAGSLEWTKDILKNLNVYSDKKIDAFYNYYSTGDAKYYDELLQ</sequence>